<keyword evidence="3" id="KW-1185">Reference proteome</keyword>
<evidence type="ECO:0000256" key="1">
    <source>
        <dbReference type="SAM" id="MobiDB-lite"/>
    </source>
</evidence>
<name>A0A7U3Q185_EPIFF</name>
<gene>
    <name evidence="2" type="ORF">C2857_000870</name>
</gene>
<feature type="region of interest" description="Disordered" evidence="1">
    <location>
        <begin position="314"/>
        <end position="334"/>
    </location>
</feature>
<dbReference type="EMBL" id="CP031390">
    <property type="protein sequence ID" value="QPH16267.1"/>
    <property type="molecule type" value="Genomic_DNA"/>
</dbReference>
<evidence type="ECO:0000313" key="2">
    <source>
        <dbReference type="EMBL" id="QPH16267.1"/>
    </source>
</evidence>
<dbReference type="Proteomes" id="UP000594364">
    <property type="component" value="Chromosome 6"/>
</dbReference>
<accession>A0A7U3Q185</accession>
<feature type="region of interest" description="Disordered" evidence="1">
    <location>
        <begin position="41"/>
        <end position="63"/>
    </location>
</feature>
<sequence>MIISIRELKFPHLHVSERQTFRYMVMSHLAKTIASGSASVAGDKEIARNSSKTKPASMPLSKREAAASSTCRHSYSTDEACQGASCNGTDTVLSISKMEIFEERARKMDERYGLVMEASDFLNIAPSETVYRVDKPIRMRARRVCHKCNTIFAVKNECPKCRHTRCDKCPRYPSKESEADFLINLGEMEAVVKANCENPAILADFFWGDQQIELKRPSKTGGQDLVHRRPRQRVRRTCHECETLFAPGSRNCEYCGHVRCTDCPRDPPKKDKYPFGYPGDVFGPETGARFECLSCETLYPPEVEDGTPCQACGLEKSGESPRTVPRKVQPIPDPDVLNKLQATLAELVSSSTS</sequence>
<protein>
    <submittedName>
        <fullName evidence="2">Uncharacterized protein</fullName>
    </submittedName>
</protein>
<reference evidence="2 3" key="1">
    <citation type="journal article" date="2018" name="PLoS Genet.">
        <title>Repeat elements organise 3D genome structure and mediate transcription in the filamentous fungus Epichloe festucae.</title>
        <authorList>
            <person name="Winter D.J."/>
            <person name="Ganley A.R.D."/>
            <person name="Young C.A."/>
            <person name="Liachko I."/>
            <person name="Schardl C.L."/>
            <person name="Dupont P.Y."/>
            <person name="Berry D."/>
            <person name="Ram A."/>
            <person name="Scott B."/>
            <person name="Cox M.P."/>
        </authorList>
    </citation>
    <scope>NUCLEOTIDE SEQUENCE [LARGE SCALE GENOMIC DNA]</scope>
    <source>
        <strain evidence="2 3">Fl1</strain>
    </source>
</reference>
<dbReference type="AlphaFoldDB" id="A0A7U3Q185"/>
<dbReference type="OrthoDB" id="5370011at2759"/>
<evidence type="ECO:0000313" key="3">
    <source>
        <dbReference type="Proteomes" id="UP000594364"/>
    </source>
</evidence>
<organism evidence="2 3">
    <name type="scientific">Epichloe festucae (strain Fl1)</name>
    <dbReference type="NCBI Taxonomy" id="877507"/>
    <lineage>
        <taxon>Eukaryota</taxon>
        <taxon>Fungi</taxon>
        <taxon>Dikarya</taxon>
        <taxon>Ascomycota</taxon>
        <taxon>Pezizomycotina</taxon>
        <taxon>Sordariomycetes</taxon>
        <taxon>Hypocreomycetidae</taxon>
        <taxon>Hypocreales</taxon>
        <taxon>Clavicipitaceae</taxon>
        <taxon>Epichloe</taxon>
    </lineage>
</organism>
<proteinExistence type="predicted"/>